<name>A0A8X6UZX3_TRICX</name>
<dbReference type="InterPro" id="IPR043502">
    <property type="entry name" value="DNA/RNA_pol_sf"/>
</dbReference>
<comment type="caution">
    <text evidence="3">The sequence shown here is derived from an EMBL/GenBank/DDBJ whole genome shotgun (WGS) entry which is preliminary data.</text>
</comment>
<dbReference type="Proteomes" id="UP000887159">
    <property type="component" value="Unassembled WGS sequence"/>
</dbReference>
<dbReference type="EMBL" id="BMAU01021076">
    <property type="protein sequence ID" value="GFX89703.1"/>
    <property type="molecule type" value="Genomic_DNA"/>
</dbReference>
<protein>
    <submittedName>
        <fullName evidence="3">Retrovirus-related Pol polyprotein from transposon 297</fullName>
    </submittedName>
</protein>
<feature type="compositionally biased region" description="Basic and acidic residues" evidence="1">
    <location>
        <begin position="9"/>
        <end position="18"/>
    </location>
</feature>
<dbReference type="GO" id="GO:0071897">
    <property type="term" value="P:DNA biosynthetic process"/>
    <property type="evidence" value="ECO:0007669"/>
    <property type="project" value="UniProtKB-ARBA"/>
</dbReference>
<dbReference type="Gene3D" id="3.30.70.270">
    <property type="match status" value="1"/>
</dbReference>
<gene>
    <name evidence="3" type="primary">pol</name>
    <name evidence="3" type="ORF">TNCV_3711351</name>
</gene>
<dbReference type="Gene3D" id="3.10.10.10">
    <property type="entry name" value="HIV Type 1 Reverse Transcriptase, subunit A, domain 1"/>
    <property type="match status" value="1"/>
</dbReference>
<dbReference type="PANTHER" id="PTHR24559">
    <property type="entry name" value="TRANSPOSON TY3-I GAG-POL POLYPROTEIN"/>
    <property type="match status" value="1"/>
</dbReference>
<dbReference type="InterPro" id="IPR053134">
    <property type="entry name" value="RNA-dir_DNA_polymerase"/>
</dbReference>
<dbReference type="PROSITE" id="PS50878">
    <property type="entry name" value="RT_POL"/>
    <property type="match status" value="1"/>
</dbReference>
<evidence type="ECO:0000256" key="1">
    <source>
        <dbReference type="SAM" id="MobiDB-lite"/>
    </source>
</evidence>
<dbReference type="InterPro" id="IPR000477">
    <property type="entry name" value="RT_dom"/>
</dbReference>
<dbReference type="InterPro" id="IPR043128">
    <property type="entry name" value="Rev_trsase/Diguanyl_cyclase"/>
</dbReference>
<reference evidence="3" key="1">
    <citation type="submission" date="2020-08" db="EMBL/GenBank/DDBJ databases">
        <title>Multicomponent nature underlies the extraordinary mechanical properties of spider dragline silk.</title>
        <authorList>
            <person name="Kono N."/>
            <person name="Nakamura H."/>
            <person name="Mori M."/>
            <person name="Yoshida Y."/>
            <person name="Ohtoshi R."/>
            <person name="Malay A.D."/>
            <person name="Moran D.A.P."/>
            <person name="Tomita M."/>
            <person name="Numata K."/>
            <person name="Arakawa K."/>
        </authorList>
    </citation>
    <scope>NUCLEOTIDE SEQUENCE</scope>
</reference>
<dbReference type="CDD" id="cd01647">
    <property type="entry name" value="RT_LTR"/>
    <property type="match status" value="1"/>
</dbReference>
<evidence type="ECO:0000313" key="3">
    <source>
        <dbReference type="EMBL" id="GFX89703.1"/>
    </source>
</evidence>
<keyword evidence="4" id="KW-1185">Reference proteome</keyword>
<evidence type="ECO:0000313" key="4">
    <source>
        <dbReference type="Proteomes" id="UP000887159"/>
    </source>
</evidence>
<dbReference type="AlphaFoldDB" id="A0A8X6UZX3"/>
<organism evidence="3 4">
    <name type="scientific">Trichonephila clavipes</name>
    <name type="common">Golden silk orbweaver</name>
    <name type="synonym">Nephila clavipes</name>
    <dbReference type="NCBI Taxonomy" id="2585209"/>
    <lineage>
        <taxon>Eukaryota</taxon>
        <taxon>Metazoa</taxon>
        <taxon>Ecdysozoa</taxon>
        <taxon>Arthropoda</taxon>
        <taxon>Chelicerata</taxon>
        <taxon>Arachnida</taxon>
        <taxon>Araneae</taxon>
        <taxon>Araneomorphae</taxon>
        <taxon>Entelegynae</taxon>
        <taxon>Araneoidea</taxon>
        <taxon>Nephilidae</taxon>
        <taxon>Trichonephila</taxon>
    </lineage>
</organism>
<proteinExistence type="predicted"/>
<feature type="domain" description="Reverse transcriptase" evidence="2">
    <location>
        <begin position="1"/>
        <end position="210"/>
    </location>
</feature>
<feature type="region of interest" description="Disordered" evidence="1">
    <location>
        <begin position="1"/>
        <end position="51"/>
    </location>
</feature>
<dbReference type="SUPFAM" id="SSF56672">
    <property type="entry name" value="DNA/RNA polymerases"/>
    <property type="match status" value="1"/>
</dbReference>
<accession>A0A8X6UZX3</accession>
<sequence length="231" mass="26460">MRGNNRYSDNSRPKREFNTFDGQGVADNRRFDGRRRDGQSDKRFHNQGGRQESPEAYRFAIDYRKLNAITKYPRYPLPLIDDLITNIPHTSVMSTLDLKSGYFQLAISPKDIEKTAFITRNGTFALLRMPFGLSGVAPNFQKAIDIILKPVIGRFVMVYMDVFIITSPSFNEHIDHLNQVFTLLRDAGLTLNKEKCHFARDKLKYLGLIISKEGIETENSKVKAIAEMKPP</sequence>
<dbReference type="PANTHER" id="PTHR24559:SF444">
    <property type="entry name" value="REVERSE TRANSCRIPTASE DOMAIN-CONTAINING PROTEIN"/>
    <property type="match status" value="1"/>
</dbReference>
<dbReference type="Pfam" id="PF00078">
    <property type="entry name" value="RVT_1"/>
    <property type="match status" value="1"/>
</dbReference>
<feature type="compositionally biased region" description="Basic and acidic residues" evidence="1">
    <location>
        <begin position="27"/>
        <end position="44"/>
    </location>
</feature>
<evidence type="ECO:0000259" key="2">
    <source>
        <dbReference type="PROSITE" id="PS50878"/>
    </source>
</evidence>